<dbReference type="PANTHER" id="PTHR30474:SF2">
    <property type="entry name" value="PEPTIDOGLYCAN GLYCOSYLTRANSFERASE FTSW-RELATED"/>
    <property type="match status" value="1"/>
</dbReference>
<keyword evidence="3" id="KW-0328">Glycosyltransferase</keyword>
<sequence length="451" mass="47698">MRTNYLREKNGNGVSGNRSAMPQLGGDFSRFAGLAEDQFPRSPEMDQVQPPRRDAVNNAVNVLLACTAILLALGVLMVFSATSAISIRAVDNSGGEVGLFSVAIKHLLFTTVGIGFAFILARCDYRLLERFSHLFFALGLALQLAVILFGVEVHGNRNWLGIGGVQIQPSEFLKLAMVVWLAHMLALISGRAAKNFRSFVPALAGFILAVLEIILPGDMGTALIVVMIGAGMAWLAGIGLRVIGFGALGAMMLAGVFVAIAPSRLARVASFLNNLWELPDTHAPTQSDFAQFAFGTGGINGAGIGAGKEKWLSLREAHTDFIFAVIGEEIGLIGTLIVVSLFLLMGWSFLRLTLNNPTRFGQLLTAGAGLWICGQGLLNMMVVVGLLPVFGVPLPFISQGGSAIMANLMMVGVTVSIARGVPGVHENRKVSAGLAARTKAVLKNSAGADKK</sequence>
<evidence type="ECO:0000256" key="12">
    <source>
        <dbReference type="ARBA" id="ARBA00038053"/>
    </source>
</evidence>
<comment type="function">
    <text evidence="17">Peptidoglycan polymerase that is essential for cell division.</text>
</comment>
<evidence type="ECO:0000256" key="4">
    <source>
        <dbReference type="ARBA" id="ARBA00022679"/>
    </source>
</evidence>
<comment type="pathway">
    <text evidence="2">Cell wall biogenesis; peptidoglycan biosynthesis.</text>
</comment>
<feature type="transmembrane region" description="Helical" evidence="19">
    <location>
        <begin position="247"/>
        <end position="266"/>
    </location>
</feature>
<feature type="compositionally biased region" description="Basic and acidic residues" evidence="18">
    <location>
        <begin position="1"/>
        <end position="10"/>
    </location>
</feature>
<dbReference type="InterPro" id="IPR018365">
    <property type="entry name" value="Cell_cycle_FtsW-rel_CS"/>
</dbReference>
<evidence type="ECO:0000256" key="9">
    <source>
        <dbReference type="ARBA" id="ARBA00023136"/>
    </source>
</evidence>
<evidence type="ECO:0000256" key="19">
    <source>
        <dbReference type="SAM" id="Phobius"/>
    </source>
</evidence>
<evidence type="ECO:0000256" key="15">
    <source>
        <dbReference type="ARBA" id="ARBA00044770"/>
    </source>
</evidence>
<evidence type="ECO:0000256" key="11">
    <source>
        <dbReference type="ARBA" id="ARBA00033270"/>
    </source>
</evidence>
<keyword evidence="4" id="KW-0808">Transferase</keyword>
<keyword evidence="9 19" id="KW-0472">Membrane</keyword>
<feature type="transmembrane region" description="Helical" evidence="19">
    <location>
        <begin position="396"/>
        <end position="418"/>
    </location>
</feature>
<dbReference type="Proteomes" id="UP001266099">
    <property type="component" value="Unassembled WGS sequence"/>
</dbReference>
<evidence type="ECO:0000313" key="20">
    <source>
        <dbReference type="EMBL" id="MDR6939003.1"/>
    </source>
</evidence>
<keyword evidence="7" id="KW-0573">Peptidoglycan synthesis</keyword>
<organism evidence="20 21">
    <name type="scientific">Arcanobacterium hippocoleae</name>
    <dbReference type="NCBI Taxonomy" id="149017"/>
    <lineage>
        <taxon>Bacteria</taxon>
        <taxon>Bacillati</taxon>
        <taxon>Actinomycetota</taxon>
        <taxon>Actinomycetes</taxon>
        <taxon>Actinomycetales</taxon>
        <taxon>Actinomycetaceae</taxon>
        <taxon>Arcanobacterium</taxon>
    </lineage>
</organism>
<comment type="catalytic activity">
    <reaction evidence="16">
        <text>[GlcNAc-(1-&gt;4)-Mur2Ac(oyl-L-Ala-gamma-D-Glu-L-Lys-D-Ala-D-Ala)](n)-di-trans,octa-cis-undecaprenyl diphosphate + beta-D-GlcNAc-(1-&gt;4)-Mur2Ac(oyl-L-Ala-gamma-D-Glu-L-Lys-D-Ala-D-Ala)-di-trans,octa-cis-undecaprenyl diphosphate = [GlcNAc-(1-&gt;4)-Mur2Ac(oyl-L-Ala-gamma-D-Glu-L-Lys-D-Ala-D-Ala)](n+1)-di-trans,octa-cis-undecaprenyl diphosphate + di-trans,octa-cis-undecaprenyl diphosphate + H(+)</text>
        <dbReference type="Rhea" id="RHEA:23708"/>
        <dbReference type="Rhea" id="RHEA-COMP:9602"/>
        <dbReference type="Rhea" id="RHEA-COMP:9603"/>
        <dbReference type="ChEBI" id="CHEBI:15378"/>
        <dbReference type="ChEBI" id="CHEBI:58405"/>
        <dbReference type="ChEBI" id="CHEBI:60033"/>
        <dbReference type="ChEBI" id="CHEBI:78435"/>
        <dbReference type="EC" id="2.4.99.28"/>
    </reaction>
</comment>
<dbReference type="GO" id="GO:0051301">
    <property type="term" value="P:cell division"/>
    <property type="evidence" value="ECO:0007669"/>
    <property type="project" value="UniProtKB-KW"/>
</dbReference>
<evidence type="ECO:0000256" key="17">
    <source>
        <dbReference type="ARBA" id="ARBA00049966"/>
    </source>
</evidence>
<accession>A0ABU1T0V9</accession>
<dbReference type="InterPro" id="IPR001182">
    <property type="entry name" value="FtsW/RodA"/>
</dbReference>
<feature type="transmembrane region" description="Helical" evidence="19">
    <location>
        <begin position="62"/>
        <end position="87"/>
    </location>
</feature>
<dbReference type="Pfam" id="PF01098">
    <property type="entry name" value="FTSW_RODA_SPOVE"/>
    <property type="match status" value="1"/>
</dbReference>
<feature type="transmembrane region" description="Helical" evidence="19">
    <location>
        <begin position="196"/>
        <end position="215"/>
    </location>
</feature>
<evidence type="ECO:0000256" key="14">
    <source>
        <dbReference type="ARBA" id="ARBA00041418"/>
    </source>
</evidence>
<comment type="subcellular location">
    <subcellularLocation>
        <location evidence="1">Membrane</location>
        <topology evidence="1">Multi-pass membrane protein</topology>
    </subcellularLocation>
</comment>
<evidence type="ECO:0000256" key="13">
    <source>
        <dbReference type="ARBA" id="ARBA00041185"/>
    </source>
</evidence>
<name>A0ABU1T0V9_9ACTO</name>
<feature type="transmembrane region" description="Helical" evidence="19">
    <location>
        <begin position="368"/>
        <end position="390"/>
    </location>
</feature>
<evidence type="ECO:0000256" key="8">
    <source>
        <dbReference type="ARBA" id="ARBA00022989"/>
    </source>
</evidence>
<keyword evidence="6" id="KW-0133">Cell shape</keyword>
<comment type="caution">
    <text evidence="20">The sequence shown here is derived from an EMBL/GenBank/DDBJ whole genome shotgun (WGS) entry which is preliminary data.</text>
</comment>
<evidence type="ECO:0000256" key="16">
    <source>
        <dbReference type="ARBA" id="ARBA00049902"/>
    </source>
</evidence>
<keyword evidence="20" id="KW-0131">Cell cycle</keyword>
<evidence type="ECO:0000256" key="10">
    <source>
        <dbReference type="ARBA" id="ARBA00032370"/>
    </source>
</evidence>
<keyword evidence="20" id="KW-0132">Cell division</keyword>
<dbReference type="RefSeq" id="WP_309955277.1">
    <property type="nucleotide sequence ID" value="NZ_JAVDUJ010000001.1"/>
</dbReference>
<gene>
    <name evidence="20" type="ORF">J2S36_000546</name>
</gene>
<dbReference type="PROSITE" id="PS00428">
    <property type="entry name" value="FTSW_RODA_SPOVE"/>
    <property type="match status" value="1"/>
</dbReference>
<evidence type="ECO:0000256" key="3">
    <source>
        <dbReference type="ARBA" id="ARBA00022676"/>
    </source>
</evidence>
<dbReference type="EMBL" id="JAVDUJ010000001">
    <property type="protein sequence ID" value="MDR6939003.1"/>
    <property type="molecule type" value="Genomic_DNA"/>
</dbReference>
<feature type="transmembrane region" description="Helical" evidence="19">
    <location>
        <begin position="99"/>
        <end position="121"/>
    </location>
</feature>
<feature type="transmembrane region" description="Helical" evidence="19">
    <location>
        <begin position="221"/>
        <end position="240"/>
    </location>
</feature>
<evidence type="ECO:0000256" key="6">
    <source>
        <dbReference type="ARBA" id="ARBA00022960"/>
    </source>
</evidence>
<feature type="region of interest" description="Disordered" evidence="18">
    <location>
        <begin position="1"/>
        <end position="20"/>
    </location>
</feature>
<dbReference type="PANTHER" id="PTHR30474">
    <property type="entry name" value="CELL CYCLE PROTEIN"/>
    <property type="match status" value="1"/>
</dbReference>
<evidence type="ECO:0000256" key="2">
    <source>
        <dbReference type="ARBA" id="ARBA00004752"/>
    </source>
</evidence>
<keyword evidence="8 19" id="KW-1133">Transmembrane helix</keyword>
<evidence type="ECO:0000256" key="5">
    <source>
        <dbReference type="ARBA" id="ARBA00022692"/>
    </source>
</evidence>
<evidence type="ECO:0000256" key="7">
    <source>
        <dbReference type="ARBA" id="ARBA00022984"/>
    </source>
</evidence>
<dbReference type="EC" id="2.4.99.28" evidence="15"/>
<reference evidence="20 21" key="1">
    <citation type="submission" date="2023-07" db="EMBL/GenBank/DDBJ databases">
        <title>Sequencing the genomes of 1000 actinobacteria strains.</title>
        <authorList>
            <person name="Klenk H.-P."/>
        </authorList>
    </citation>
    <scope>NUCLEOTIDE SEQUENCE [LARGE SCALE GENOMIC DNA]</scope>
    <source>
        <strain evidence="20 21">DSM 15539</strain>
    </source>
</reference>
<keyword evidence="5 19" id="KW-0812">Transmembrane</keyword>
<feature type="transmembrane region" description="Helical" evidence="19">
    <location>
        <begin position="321"/>
        <end position="347"/>
    </location>
</feature>
<evidence type="ECO:0000256" key="18">
    <source>
        <dbReference type="SAM" id="MobiDB-lite"/>
    </source>
</evidence>
<evidence type="ECO:0000313" key="21">
    <source>
        <dbReference type="Proteomes" id="UP001266099"/>
    </source>
</evidence>
<keyword evidence="21" id="KW-1185">Reference proteome</keyword>
<comment type="similarity">
    <text evidence="12">Belongs to the SEDS family. FtsW subfamily.</text>
</comment>
<protein>
    <recommendedName>
        <fullName evidence="13">Probable peptidoglycan glycosyltransferase FtsW</fullName>
        <ecNumber evidence="15">2.4.99.28</ecNumber>
    </recommendedName>
    <alternativeName>
        <fullName evidence="14">Cell division protein FtsW</fullName>
    </alternativeName>
    <alternativeName>
        <fullName evidence="11">Cell wall polymerase</fullName>
    </alternativeName>
    <alternativeName>
        <fullName evidence="10">Peptidoglycan polymerase</fullName>
    </alternativeName>
</protein>
<evidence type="ECO:0000256" key="1">
    <source>
        <dbReference type="ARBA" id="ARBA00004141"/>
    </source>
</evidence>
<proteinExistence type="inferred from homology"/>
<feature type="transmembrane region" description="Helical" evidence="19">
    <location>
        <begin position="133"/>
        <end position="151"/>
    </location>
</feature>
<feature type="transmembrane region" description="Helical" evidence="19">
    <location>
        <begin position="171"/>
        <end position="189"/>
    </location>
</feature>